<protein>
    <submittedName>
        <fullName evidence="2">Uncharacterized protein</fullName>
    </submittedName>
</protein>
<dbReference type="OrthoDB" id="9780502at2"/>
<sequence>MLSTFWHDWGSAVEWAVAAIGGWWAKAAANRIQTQRNAIDATKAETEQMKLSLDRERSLTERVLQYAAETQESWRILYQREAVLIEYHAAAIGARLRVHELEAQKGLPPTKFDPLPGYPPVSDGPRNTLLTLPDAAAVAGDQAASTADPGADTPTGTPAPPTTAAAERGFNQ</sequence>
<feature type="compositionally biased region" description="Low complexity" evidence="1">
    <location>
        <begin position="134"/>
        <end position="166"/>
    </location>
</feature>
<evidence type="ECO:0000256" key="1">
    <source>
        <dbReference type="SAM" id="MobiDB-lite"/>
    </source>
</evidence>
<organism evidence="2 3">
    <name type="scientific">Gluconobacter morbifer G707</name>
    <dbReference type="NCBI Taxonomy" id="1088869"/>
    <lineage>
        <taxon>Bacteria</taxon>
        <taxon>Pseudomonadati</taxon>
        <taxon>Pseudomonadota</taxon>
        <taxon>Alphaproteobacteria</taxon>
        <taxon>Acetobacterales</taxon>
        <taxon>Acetobacteraceae</taxon>
        <taxon>Gluconobacter</taxon>
    </lineage>
</organism>
<dbReference type="EMBL" id="AGQV01000007">
    <property type="protein sequence ID" value="EHH67667.1"/>
    <property type="molecule type" value="Genomic_DNA"/>
</dbReference>
<keyword evidence="3" id="KW-1185">Reference proteome</keyword>
<comment type="caution">
    <text evidence="2">The sequence shown here is derived from an EMBL/GenBank/DDBJ whole genome shotgun (WGS) entry which is preliminary data.</text>
</comment>
<dbReference type="RefSeq" id="WP_008852267.1">
    <property type="nucleotide sequence ID" value="NZ_AGQV01000007.1"/>
</dbReference>
<dbReference type="Proteomes" id="UP000004949">
    <property type="component" value="Unassembled WGS sequence"/>
</dbReference>
<dbReference type="AlphaFoldDB" id="G6XKV4"/>
<name>G6XKV4_9PROT</name>
<evidence type="ECO:0000313" key="3">
    <source>
        <dbReference type="Proteomes" id="UP000004949"/>
    </source>
</evidence>
<reference evidence="2 3" key="1">
    <citation type="submission" date="2011-10" db="EMBL/GenBank/DDBJ databases">
        <title>Genome sequence of Gluconobacter morbifer G707, isolated from Drosophila gut.</title>
        <authorList>
            <person name="Lee W.-J."/>
            <person name="Kim E.-K."/>
        </authorList>
    </citation>
    <scope>NUCLEOTIDE SEQUENCE [LARGE SCALE GENOMIC DNA]</scope>
    <source>
        <strain evidence="2 3">G707</strain>
    </source>
</reference>
<evidence type="ECO:0000313" key="2">
    <source>
        <dbReference type="EMBL" id="EHH67667.1"/>
    </source>
</evidence>
<dbReference type="PATRIC" id="fig|1088869.3.peg.2114"/>
<proteinExistence type="predicted"/>
<gene>
    <name evidence="2" type="ORF">GMO_21200</name>
</gene>
<accession>G6XKV4</accession>
<feature type="region of interest" description="Disordered" evidence="1">
    <location>
        <begin position="108"/>
        <end position="172"/>
    </location>
</feature>